<dbReference type="RefSeq" id="WP_405254521.1">
    <property type="nucleotide sequence ID" value="NZ_JBJGWE010000006.1"/>
</dbReference>
<organism evidence="1 2">
    <name type="scientific">Capnocytophaga stomatis</name>
    <dbReference type="NCBI Taxonomy" id="1848904"/>
    <lineage>
        <taxon>Bacteria</taxon>
        <taxon>Pseudomonadati</taxon>
        <taxon>Bacteroidota</taxon>
        <taxon>Flavobacteriia</taxon>
        <taxon>Flavobacteriales</taxon>
        <taxon>Flavobacteriaceae</taxon>
        <taxon>Capnocytophaga</taxon>
    </lineage>
</organism>
<gene>
    <name evidence="1" type="ORF">ACI76L_08980</name>
</gene>
<reference evidence="1 2" key="1">
    <citation type="journal article" date="2016" name="Sci. Rep.">
        <title>Whole genome sequencing identifies a novel species of the genus Capnocytophaga isolated from dog and cat bite wounds in humans.</title>
        <authorList>
            <person name="Zangenah S."/>
            <person name="Abbasi N."/>
            <person name="Andersson A.F."/>
            <person name="Bergman P."/>
        </authorList>
    </citation>
    <scope>NUCLEOTIDE SEQUENCE [LARGE SCALE GENOMIC DNA]</scope>
    <source>
        <strain evidence="1 2">W5</strain>
    </source>
</reference>
<sequence length="393" mass="46566">MKKLFLIFIFFIFPSGYFFAKEMDYHAFIQSTDESFDLEINDNLKVSVALSGDLIKTNNRIIDKNINFQIHFYIQHNQLFHFKLINSEEAISKSFNAKINKKNGLAYYHKEADYELDFLLPRKRDENADKIIEQFLNNPDFADNEIIISYIEELFRIIESYIFDNIGTIAISGKIIHNEKLKSLYYRFDNEKYKPSQKIEIKSGIIDNETKKVYDRYYIEFTRNELKNHQKIFFSHRQEDLQPANLINQNSIDLAAVRNIIAKEIFTRHTHIDSDLFLDDDIDKFIAKKDSVTIEDKAFIGTYVSKNHDGTIRSKFELLDNYLFHHKEGDVEEFGNWKLGENHRRKVIIVYNNYKINTKTGAKNKEYGFRILIMGEKYSYPLGLGRFTEYVKD</sequence>
<dbReference type="Proteomes" id="UP001622370">
    <property type="component" value="Unassembled WGS sequence"/>
</dbReference>
<evidence type="ECO:0000313" key="1">
    <source>
        <dbReference type="EMBL" id="MFK8293915.1"/>
    </source>
</evidence>
<keyword evidence="2" id="KW-1185">Reference proteome</keyword>
<protein>
    <submittedName>
        <fullName evidence="1">Uncharacterized protein</fullName>
    </submittedName>
</protein>
<accession>A0ABW8QCQ6</accession>
<name>A0ABW8QCQ6_9FLAO</name>
<comment type="caution">
    <text evidence="1">The sequence shown here is derived from an EMBL/GenBank/DDBJ whole genome shotgun (WGS) entry which is preliminary data.</text>
</comment>
<proteinExistence type="predicted"/>
<evidence type="ECO:0000313" key="2">
    <source>
        <dbReference type="Proteomes" id="UP001622370"/>
    </source>
</evidence>
<dbReference type="EMBL" id="JBJGWJ010000006">
    <property type="protein sequence ID" value="MFK8293915.1"/>
    <property type="molecule type" value="Genomic_DNA"/>
</dbReference>